<sequence length="352" mass="39045">MTISTSGFKVNYYSGAYQERFGDNFLLQSLDIFKDKTSPLPKVELDELHENMQSVAASVNRYSTEVDVTERPRSKNRLIEIPHFVTTGNIGAESFQSRRRTGTQRQTDIGELVSDEGIRQYLKFRATKEAYLARALFAGQVLAPYTQDRPVLDFEEEFGREVATATVDATKTGNGPLEDLDTAANAMRFALGGWLSSMRGVVVLCSPEAYKAIKFHQSMLTLVNHGVLPDSNLFNASVKASLPAFQAMTVDGLTFINTGLLYREFIPAGQAFMVPVFGANNLVGSDLQPFECYHGPASRDARLAAEGAESLFFQYGWEDHLHNQTIQSEYGLLPICYNQSMITKLTVNTAEA</sequence>
<dbReference type="OrthoDB" id="6626802at2"/>
<dbReference type="EMBL" id="JRXF01000054">
    <property type="protein sequence ID" value="KOC88035.1"/>
    <property type="molecule type" value="Genomic_DNA"/>
</dbReference>
<dbReference type="Proteomes" id="UP000036851">
    <property type="component" value="Unassembled WGS sequence"/>
</dbReference>
<dbReference type="Pfam" id="PF03864">
    <property type="entry name" value="Phage_cap_E"/>
    <property type="match status" value="1"/>
</dbReference>
<organism evidence="2 4">
    <name type="scientific">Winslowiella iniecta</name>
    <dbReference type="NCBI Taxonomy" id="1560201"/>
    <lineage>
        <taxon>Bacteria</taxon>
        <taxon>Pseudomonadati</taxon>
        <taxon>Pseudomonadota</taxon>
        <taxon>Gammaproteobacteria</taxon>
        <taxon>Enterobacterales</taxon>
        <taxon>Erwiniaceae</taxon>
        <taxon>Winslowiella</taxon>
    </lineage>
</organism>
<gene>
    <name evidence="2" type="ORF">NG42_06060</name>
    <name evidence="1" type="ORF">NG43_20955</name>
</gene>
<dbReference type="EMBL" id="JRXE01000006">
    <property type="protein sequence ID" value="KOC91397.1"/>
    <property type="molecule type" value="Genomic_DNA"/>
</dbReference>
<protein>
    <recommendedName>
        <fullName evidence="5">Major capsid protein E</fullName>
    </recommendedName>
</protein>
<dbReference type="InterPro" id="IPR005564">
    <property type="entry name" value="Major_capsid_GpE"/>
</dbReference>
<evidence type="ECO:0000313" key="2">
    <source>
        <dbReference type="EMBL" id="KOC91397.1"/>
    </source>
</evidence>
<name>A0A0L7T7P4_9GAMM</name>
<evidence type="ECO:0008006" key="5">
    <source>
        <dbReference type="Google" id="ProtNLM"/>
    </source>
</evidence>
<dbReference type="STRING" id="1560201.NG42_06060"/>
<evidence type="ECO:0000313" key="4">
    <source>
        <dbReference type="Proteomes" id="UP000037088"/>
    </source>
</evidence>
<accession>A0A0L7T7P4</accession>
<comment type="caution">
    <text evidence="2">The sequence shown here is derived from an EMBL/GenBank/DDBJ whole genome shotgun (WGS) entry which is preliminary data.</text>
</comment>
<reference evidence="3 4" key="1">
    <citation type="journal article" date="2015" name="Int. J. Syst. Evol. Microbiol.">
        <title>Erwinia iniecta sp. nov., isolated from Russian wheat aphids (Diuraphis noxia).</title>
        <authorList>
            <person name="Campillo T."/>
            <person name="Luna E."/>
            <person name="Portier P."/>
            <person name="Fischer-Le Saux M."/>
            <person name="Lapitan N."/>
            <person name="Tisserat N.A."/>
            <person name="Leach J.E."/>
        </authorList>
    </citation>
    <scope>NUCLEOTIDE SEQUENCE [LARGE SCALE GENOMIC DNA]</scope>
    <source>
        <strain evidence="2 4">B120</strain>
        <strain evidence="1 3">B149</strain>
    </source>
</reference>
<evidence type="ECO:0000313" key="3">
    <source>
        <dbReference type="Proteomes" id="UP000036851"/>
    </source>
</evidence>
<dbReference type="AlphaFoldDB" id="A0A0L7T7P4"/>
<keyword evidence="4" id="KW-1185">Reference proteome</keyword>
<proteinExistence type="predicted"/>
<evidence type="ECO:0000313" key="1">
    <source>
        <dbReference type="EMBL" id="KOC88035.1"/>
    </source>
</evidence>
<dbReference type="RefSeq" id="WP_052898371.1">
    <property type="nucleotide sequence ID" value="NZ_JRXE01000006.1"/>
</dbReference>
<dbReference type="PATRIC" id="fig|1560201.3.peg.1292"/>
<dbReference type="Proteomes" id="UP000037088">
    <property type="component" value="Unassembled WGS sequence"/>
</dbReference>